<dbReference type="CDD" id="cd00751">
    <property type="entry name" value="thiolase"/>
    <property type="match status" value="1"/>
</dbReference>
<dbReference type="NCBIfam" id="TIGR01930">
    <property type="entry name" value="AcCoA-C-Actrans"/>
    <property type="match status" value="1"/>
</dbReference>
<dbReference type="PANTHER" id="PTHR18919:SF107">
    <property type="entry name" value="ACETYL-COA ACETYLTRANSFERASE, CYTOSOLIC"/>
    <property type="match status" value="1"/>
</dbReference>
<evidence type="ECO:0000256" key="1">
    <source>
        <dbReference type="ARBA" id="ARBA00010982"/>
    </source>
</evidence>
<evidence type="ECO:0000256" key="3">
    <source>
        <dbReference type="ARBA" id="ARBA00023315"/>
    </source>
</evidence>
<dbReference type="InterPro" id="IPR020617">
    <property type="entry name" value="Thiolase_C"/>
</dbReference>
<dbReference type="InterPro" id="IPR002155">
    <property type="entry name" value="Thiolase"/>
</dbReference>
<feature type="domain" description="Thiolase C-terminal" evidence="6">
    <location>
        <begin position="272"/>
        <end position="393"/>
    </location>
</feature>
<dbReference type="Pfam" id="PF00108">
    <property type="entry name" value="Thiolase_N"/>
    <property type="match status" value="1"/>
</dbReference>
<evidence type="ECO:0000313" key="8">
    <source>
        <dbReference type="Proteomes" id="UP000755551"/>
    </source>
</evidence>
<dbReference type="PIRSF" id="PIRSF000429">
    <property type="entry name" value="Ac-CoA_Ac_transf"/>
    <property type="match status" value="1"/>
</dbReference>
<evidence type="ECO:0000313" key="7">
    <source>
        <dbReference type="EMBL" id="MBV0933593.1"/>
    </source>
</evidence>
<accession>A0ABS6MBC4</accession>
<proteinExistence type="inferred from homology"/>
<dbReference type="Pfam" id="PF02803">
    <property type="entry name" value="Thiolase_C"/>
    <property type="match status" value="1"/>
</dbReference>
<dbReference type="PROSITE" id="PS00099">
    <property type="entry name" value="THIOLASE_3"/>
    <property type="match status" value="1"/>
</dbReference>
<dbReference type="InterPro" id="IPR020616">
    <property type="entry name" value="Thiolase_N"/>
</dbReference>
<evidence type="ECO:0000259" key="5">
    <source>
        <dbReference type="Pfam" id="PF00108"/>
    </source>
</evidence>
<gene>
    <name evidence="7" type="ORF">KTN04_09610</name>
</gene>
<comment type="caution">
    <text evidence="7">The sequence shown here is derived from an EMBL/GenBank/DDBJ whole genome shotgun (WGS) entry which is preliminary data.</text>
</comment>
<protein>
    <submittedName>
        <fullName evidence="7">Acetyl-CoA C-acyltransferase</fullName>
        <ecNumber evidence="7">2.3.1.16</ecNumber>
    </submittedName>
</protein>
<evidence type="ECO:0000256" key="2">
    <source>
        <dbReference type="ARBA" id="ARBA00022679"/>
    </source>
</evidence>
<name>A0ABS6MBC4_9GAMM</name>
<dbReference type="Proteomes" id="UP000755551">
    <property type="component" value="Unassembled WGS sequence"/>
</dbReference>
<dbReference type="RefSeq" id="WP_217335013.1">
    <property type="nucleotide sequence ID" value="NZ_JAHQZT010000010.1"/>
</dbReference>
<evidence type="ECO:0000256" key="4">
    <source>
        <dbReference type="RuleBase" id="RU003557"/>
    </source>
</evidence>
<keyword evidence="3 4" id="KW-0012">Acyltransferase</keyword>
<feature type="domain" description="Thiolase N-terminal" evidence="5">
    <location>
        <begin position="7"/>
        <end position="263"/>
    </location>
</feature>
<dbReference type="GO" id="GO:0003988">
    <property type="term" value="F:acetyl-CoA C-acyltransferase activity"/>
    <property type="evidence" value="ECO:0007669"/>
    <property type="project" value="UniProtKB-EC"/>
</dbReference>
<reference evidence="7 8" key="1">
    <citation type="submission" date="2021-06" db="EMBL/GenBank/DDBJ databases">
        <title>Bacterium isolated from marine sediment.</title>
        <authorList>
            <person name="Zhu K.-L."/>
            <person name="Du Z.-J."/>
            <person name="Liang Q.-Y."/>
        </authorList>
    </citation>
    <scope>NUCLEOTIDE SEQUENCE [LARGE SCALE GENOMIC DNA]</scope>
    <source>
        <strain evidence="7 8">A346</strain>
    </source>
</reference>
<dbReference type="PROSITE" id="PS00098">
    <property type="entry name" value="THIOLASE_1"/>
    <property type="match status" value="1"/>
</dbReference>
<keyword evidence="2 4" id="KW-0808">Transferase</keyword>
<dbReference type="EMBL" id="JAHQZT010000010">
    <property type="protein sequence ID" value="MBV0933593.1"/>
    <property type="molecule type" value="Genomic_DNA"/>
</dbReference>
<dbReference type="InterPro" id="IPR020610">
    <property type="entry name" value="Thiolase_AS"/>
</dbReference>
<keyword evidence="8" id="KW-1185">Reference proteome</keyword>
<dbReference type="PANTHER" id="PTHR18919">
    <property type="entry name" value="ACETYL-COA C-ACYLTRANSFERASE"/>
    <property type="match status" value="1"/>
</dbReference>
<sequence>MPHSAAVIVSAVRTPVGRFGGGLATIPLSELATRVVAQAVRVSSVDGASIEQCLFGHVMPTEPVDAYLARLAALRAGLPDSIQAMSINRLCGSGLQAVISAAQQIEQGRARTVIAGGAESMSRAPYFFPAGRFGQRMGDAALVDPLLAALHCPFSHLHMGATAEGLARQFGITRTQQDDWAARSHNRAQHAIEQGHFKDQILPVECQGRADHAVMARDEQVRFDCTPETLAALQPAFQKDGTVTAGNAAGMNDGAAALVLMSEAAARQQGIRPLARVLDYAGAGVAPEQMGMGPVPAMQQLLQRQGLSPEAIDRYEINEAFAAQLLAVAKVMDLPLERVNPDGSGIALGHPIGATGAILTVKAVHALARTGGRYAIVSLCIGGGQGGAVLLERVPAASESGGAK</sequence>
<dbReference type="EC" id="2.3.1.16" evidence="7"/>
<evidence type="ECO:0000259" key="6">
    <source>
        <dbReference type="Pfam" id="PF02803"/>
    </source>
</evidence>
<comment type="similarity">
    <text evidence="1 4">Belongs to the thiolase-like superfamily. Thiolase family.</text>
</comment>
<organism evidence="7 8">
    <name type="scientific">Marinobacterium weihaiense</name>
    <dbReference type="NCBI Taxonomy" id="2851016"/>
    <lineage>
        <taxon>Bacteria</taxon>
        <taxon>Pseudomonadati</taxon>
        <taxon>Pseudomonadota</taxon>
        <taxon>Gammaproteobacteria</taxon>
        <taxon>Oceanospirillales</taxon>
        <taxon>Oceanospirillaceae</taxon>
        <taxon>Marinobacterium</taxon>
    </lineage>
</organism>
<dbReference type="InterPro" id="IPR020615">
    <property type="entry name" value="Thiolase_acyl_enz_int_AS"/>
</dbReference>